<evidence type="ECO:0000256" key="5">
    <source>
        <dbReference type="ARBA" id="ARBA00022553"/>
    </source>
</evidence>
<evidence type="ECO:0000256" key="10">
    <source>
        <dbReference type="ARBA" id="ARBA00022989"/>
    </source>
</evidence>
<dbReference type="NCBIfam" id="TIGR00848">
    <property type="entry name" value="fruA"/>
    <property type="match status" value="1"/>
</dbReference>
<feature type="transmembrane region" description="Helical" evidence="13">
    <location>
        <begin position="353"/>
        <end position="372"/>
    </location>
</feature>
<protein>
    <submittedName>
        <fullName evidence="17">PTS system fructose-specific EIIBBC component (EIIBBC-Fru)</fullName>
    </submittedName>
</protein>
<dbReference type="FunFam" id="3.40.50.2300:FF:000014">
    <property type="entry name" value="PTS system fructose-like transporter subunit IIB"/>
    <property type="match status" value="1"/>
</dbReference>
<dbReference type="PROSITE" id="PS51094">
    <property type="entry name" value="PTS_EIIA_TYPE_2"/>
    <property type="match status" value="1"/>
</dbReference>
<organism evidence="17 18">
    <name type="scientific">Paenibacillus terrae (strain HPL-003)</name>
    <dbReference type="NCBI Taxonomy" id="985665"/>
    <lineage>
        <taxon>Bacteria</taxon>
        <taxon>Bacillati</taxon>
        <taxon>Bacillota</taxon>
        <taxon>Bacilli</taxon>
        <taxon>Bacillales</taxon>
        <taxon>Paenibacillaceae</taxon>
        <taxon>Paenibacillus</taxon>
    </lineage>
</organism>
<dbReference type="FunFam" id="3.40.930.10:FF:000009">
    <property type="entry name" value="PTS system, fructose specific IIABC component"/>
    <property type="match status" value="1"/>
</dbReference>
<keyword evidence="11 13" id="KW-0472">Membrane</keyword>
<keyword evidence="9 13" id="KW-0812">Transmembrane</keyword>
<dbReference type="InterPro" id="IPR013014">
    <property type="entry name" value="PTS_EIIC_2"/>
</dbReference>
<evidence type="ECO:0000256" key="4">
    <source>
        <dbReference type="ARBA" id="ARBA00022475"/>
    </source>
</evidence>
<comment type="subcellular location">
    <subcellularLocation>
        <location evidence="1">Cell inner membrane</location>
        <topology evidence="1">Multi-pass membrane protein</topology>
    </subcellularLocation>
    <subcellularLocation>
        <location evidence="2">Cytoplasm</location>
    </subcellularLocation>
</comment>
<dbReference type="InterPro" id="IPR004715">
    <property type="entry name" value="PTS_IIA_fruc"/>
</dbReference>
<dbReference type="GO" id="GO:0005737">
    <property type="term" value="C:cytoplasm"/>
    <property type="evidence" value="ECO:0007669"/>
    <property type="project" value="UniProtKB-SubCell"/>
</dbReference>
<dbReference type="AlphaFoldDB" id="G7W2F1"/>
<name>G7W2F1_PAETH</name>
<dbReference type="InterPro" id="IPR050864">
    <property type="entry name" value="Bacterial_PTS_Sugar_Transport"/>
</dbReference>
<feature type="domain" description="PTS EIIB type-2" evidence="15">
    <location>
        <begin position="182"/>
        <end position="277"/>
    </location>
</feature>
<keyword evidence="6" id="KW-0762">Sugar transport</keyword>
<dbReference type="NCBIfam" id="TIGR00829">
    <property type="entry name" value="FRU"/>
    <property type="match status" value="1"/>
</dbReference>
<gene>
    <name evidence="17" type="ordered locus">HPL003_16545</name>
</gene>
<dbReference type="SUPFAM" id="SSF52794">
    <property type="entry name" value="PTS system IIB component-like"/>
    <property type="match status" value="1"/>
</dbReference>
<feature type="domain" description="PTS EIIA type-2" evidence="14">
    <location>
        <begin position="5"/>
        <end position="149"/>
    </location>
</feature>
<dbReference type="InterPro" id="IPR006327">
    <property type="entry name" value="PTS_IIC_fruc"/>
</dbReference>
<dbReference type="PANTHER" id="PTHR30505:SF28">
    <property type="entry name" value="PTS SYSTEM 2-O-ALPHA-MANNOSYL-D-GLYCERATE-SPECIFIC EIIABC COMPONENT"/>
    <property type="match status" value="1"/>
</dbReference>
<evidence type="ECO:0000259" key="16">
    <source>
        <dbReference type="PROSITE" id="PS51104"/>
    </source>
</evidence>
<feature type="transmembrane region" description="Helical" evidence="13">
    <location>
        <begin position="602"/>
        <end position="631"/>
    </location>
</feature>
<feature type="transmembrane region" description="Helical" evidence="13">
    <location>
        <begin position="546"/>
        <end position="566"/>
    </location>
</feature>
<feature type="transmembrane region" description="Helical" evidence="13">
    <location>
        <begin position="430"/>
        <end position="448"/>
    </location>
</feature>
<dbReference type="GO" id="GO:0005886">
    <property type="term" value="C:plasma membrane"/>
    <property type="evidence" value="ECO:0007669"/>
    <property type="project" value="UniProtKB-SubCell"/>
</dbReference>
<feature type="domain" description="PTS EIIC type-2" evidence="16">
    <location>
        <begin position="305"/>
        <end position="638"/>
    </location>
</feature>
<evidence type="ECO:0000256" key="13">
    <source>
        <dbReference type="SAM" id="Phobius"/>
    </source>
</evidence>
<dbReference type="PANTHER" id="PTHR30505">
    <property type="entry name" value="FRUCTOSE-LIKE PERMEASE"/>
    <property type="match status" value="1"/>
</dbReference>
<evidence type="ECO:0000259" key="15">
    <source>
        <dbReference type="PROSITE" id="PS51099"/>
    </source>
</evidence>
<reference evidence="17 18" key="3">
    <citation type="journal article" date="2012" name="J. Bacteriol.">
        <title>Genome Sequence of Paenibacillus terrae HPL-003, a Xylanase-Producing Bacterium Isolated from Soil Found in Forest Residue.</title>
        <authorList>
            <person name="Shin S.H."/>
            <person name="Kim S."/>
            <person name="Kim J.Y."/>
            <person name="Song H.Y."/>
            <person name="Cho S.J."/>
            <person name="Kim D.R."/>
            <person name="Lee K.I."/>
            <person name="Lim H.K."/>
            <person name="Park N.J."/>
            <person name="Hwang I.T."/>
            <person name="Yang K.S."/>
        </authorList>
    </citation>
    <scope>NUCLEOTIDE SEQUENCE [LARGE SCALE GENOMIC DNA]</scope>
    <source>
        <strain evidence="17 18">HPL-003</strain>
    </source>
</reference>
<dbReference type="NCBIfam" id="TIGR01427">
    <property type="entry name" value="PTS_IIC_fructo"/>
    <property type="match status" value="1"/>
</dbReference>
<dbReference type="PROSITE" id="PS51104">
    <property type="entry name" value="PTS_EIIC_TYPE_2"/>
    <property type="match status" value="1"/>
</dbReference>
<dbReference type="Gene3D" id="3.40.50.2300">
    <property type="match status" value="1"/>
</dbReference>
<evidence type="ECO:0000256" key="2">
    <source>
        <dbReference type="ARBA" id="ARBA00004496"/>
    </source>
</evidence>
<dbReference type="InterPro" id="IPR036095">
    <property type="entry name" value="PTS_EIIB-like_sf"/>
</dbReference>
<dbReference type="GO" id="GO:0005351">
    <property type="term" value="F:carbohydrate:proton symporter activity"/>
    <property type="evidence" value="ECO:0007669"/>
    <property type="project" value="InterPro"/>
</dbReference>
<feature type="transmembrane region" description="Helical" evidence="13">
    <location>
        <begin position="510"/>
        <end position="534"/>
    </location>
</feature>
<dbReference type="InterPro" id="IPR016152">
    <property type="entry name" value="PTrfase/Anion_transptr"/>
</dbReference>
<dbReference type="eggNOG" id="COG1299">
    <property type="taxonomic scope" value="Bacteria"/>
</dbReference>
<dbReference type="Gene3D" id="3.40.930.10">
    <property type="entry name" value="Mannitol-specific EII, Chain A"/>
    <property type="match status" value="1"/>
</dbReference>
<dbReference type="InterPro" id="IPR003501">
    <property type="entry name" value="PTS_EIIB_2/3"/>
</dbReference>
<proteinExistence type="predicted"/>
<evidence type="ECO:0000259" key="14">
    <source>
        <dbReference type="PROSITE" id="PS51094"/>
    </source>
</evidence>
<dbReference type="CDD" id="cd00211">
    <property type="entry name" value="PTS_IIA_fru"/>
    <property type="match status" value="1"/>
</dbReference>
<feature type="transmembrane region" description="Helical" evidence="13">
    <location>
        <begin position="469"/>
        <end position="490"/>
    </location>
</feature>
<dbReference type="PROSITE" id="PS51099">
    <property type="entry name" value="PTS_EIIB_TYPE_2"/>
    <property type="match status" value="1"/>
</dbReference>
<keyword evidence="5" id="KW-0597">Phosphoprotein</keyword>
<dbReference type="GO" id="GO:0022877">
    <property type="term" value="F:protein-N(PI)-phosphohistidine-fructose phosphotransferase system transporter activity"/>
    <property type="evidence" value="ECO:0007669"/>
    <property type="project" value="InterPro"/>
</dbReference>
<keyword evidence="4" id="KW-1003">Cell membrane</keyword>
<evidence type="ECO:0000256" key="12">
    <source>
        <dbReference type="SAM" id="MobiDB-lite"/>
    </source>
</evidence>
<keyword evidence="10 13" id="KW-1133">Transmembrane helix</keyword>
<feature type="transmembrane region" description="Helical" evidence="13">
    <location>
        <begin position="313"/>
        <end position="333"/>
    </location>
</feature>
<evidence type="ECO:0000256" key="11">
    <source>
        <dbReference type="ARBA" id="ARBA00023136"/>
    </source>
</evidence>
<dbReference type="EMBL" id="CP003107">
    <property type="protein sequence ID" value="AET60055.1"/>
    <property type="molecule type" value="Genomic_DNA"/>
</dbReference>
<evidence type="ECO:0000256" key="3">
    <source>
        <dbReference type="ARBA" id="ARBA00022448"/>
    </source>
</evidence>
<dbReference type="InterPro" id="IPR002178">
    <property type="entry name" value="PTS_EIIA_type-2_dom"/>
</dbReference>
<reference evidence="18" key="1">
    <citation type="submission" date="2011-11" db="EMBL/GenBank/DDBJ databases">
        <title>Complete sequence of Paenibacillus terrae HPL-003.</title>
        <authorList>
            <person name="Shin S.H."/>
            <person name="Kim S."/>
            <person name="Kim J.Y."/>
        </authorList>
    </citation>
    <scope>NUCLEOTIDE SEQUENCE [LARGE SCALE GENOMIC DNA]</scope>
    <source>
        <strain evidence="18">HPL-003</strain>
    </source>
</reference>
<dbReference type="GO" id="GO:0009401">
    <property type="term" value="P:phosphoenolpyruvate-dependent sugar phosphotransferase system"/>
    <property type="evidence" value="ECO:0007669"/>
    <property type="project" value="UniProtKB-KW"/>
</dbReference>
<dbReference type="RefSeq" id="WP_014280769.1">
    <property type="nucleotide sequence ID" value="NC_016641.1"/>
</dbReference>
<dbReference type="Pfam" id="PF00359">
    <property type="entry name" value="PTS_EIIA_2"/>
    <property type="match status" value="1"/>
</dbReference>
<evidence type="ECO:0000256" key="7">
    <source>
        <dbReference type="ARBA" id="ARBA00022679"/>
    </source>
</evidence>
<dbReference type="KEGG" id="pta:HPL003_16545"/>
<accession>G7W2F1</accession>
<dbReference type="InterPro" id="IPR013011">
    <property type="entry name" value="PTS_EIIB_2"/>
</dbReference>
<dbReference type="CDD" id="cd05569">
    <property type="entry name" value="PTS_IIB_fructose"/>
    <property type="match status" value="1"/>
</dbReference>
<sequence length="638" mass="67182">MRITDLMIKETMIMDLQATTKDGAIEELITSLEASGRINDRALFKEMIYKREAESSTGIGGGIAMPHAKTKAVNEATVVFAKSSKGVEFESLDGEPANVFFMIAAPEGAANTHLRTLAALSRLLIDTDFIDKLMKTQTPDEVSELFDAKQAEEEAAKAAKEATKAQQTPNVIVGNPDSEEFVVAVTACPTGIAHTFMAEDALIKKATEMGVNIRVETNGSEGAQNVLTADEIRRAKGVIVAADKKVEMARFDGKPVLQRPVSDGIRKPEELIRKALNGDAPTYRSEGKGNASETKEEKTSVGSKIYKDLMNGISHMLPFVVGGGILLAISFLFEQVAGADNPIFQLLQTIGGGTGAFHFLIPVLAGFIAMSIGDRPALMPGMVGGLMAVNSNAGFLGGLAAGFLAGYVVIALRKAFAGLPKALDGLKPIMLYPVFGLLITGAIMFYLFDPIFGGINTWLVNALNNLGTGNAVILGLILGGMMSIDMGGPFNKAAYAFSIGVFASSGNTNGAMMAAVMAGGMVPPLAIALATTFFKNKFTEQERKSGLTNYVLGLSFITEGAIPFAAADPLRVLTSCIVGSAIAGGLTQLWKINVPAPHGGIFVAFLANHALLFLLAVAIGSVISALALGLWKKPIEAK</sequence>
<dbReference type="HOGENOM" id="CLU_013155_1_0_9"/>
<feature type="transmembrane region" description="Helical" evidence="13">
    <location>
        <begin position="393"/>
        <end position="410"/>
    </location>
</feature>
<dbReference type="Proteomes" id="UP000005876">
    <property type="component" value="Chromosome"/>
</dbReference>
<feature type="region of interest" description="Disordered" evidence="12">
    <location>
        <begin position="276"/>
        <end position="299"/>
    </location>
</feature>
<dbReference type="GO" id="GO:0090563">
    <property type="term" value="F:protein-phosphocysteine-sugar phosphotransferase activity"/>
    <property type="evidence" value="ECO:0007669"/>
    <property type="project" value="TreeGrafter"/>
</dbReference>
<evidence type="ECO:0000256" key="1">
    <source>
        <dbReference type="ARBA" id="ARBA00004429"/>
    </source>
</evidence>
<dbReference type="OrthoDB" id="9782569at2"/>
<dbReference type="eggNOG" id="COG1445">
    <property type="taxonomic scope" value="Bacteria"/>
</dbReference>
<keyword evidence="7" id="KW-0808">Transferase</keyword>
<evidence type="ECO:0000313" key="17">
    <source>
        <dbReference type="EMBL" id="AET60055.1"/>
    </source>
</evidence>
<dbReference type="Pfam" id="PF02302">
    <property type="entry name" value="PTS_IIB"/>
    <property type="match status" value="1"/>
</dbReference>
<dbReference type="Pfam" id="PF02378">
    <property type="entry name" value="PTS_EIIC"/>
    <property type="match status" value="1"/>
</dbReference>
<dbReference type="eggNOG" id="COG1762">
    <property type="taxonomic scope" value="Bacteria"/>
</dbReference>
<keyword evidence="8" id="KW-0598">Phosphotransferase system</keyword>
<evidence type="ECO:0000313" key="18">
    <source>
        <dbReference type="Proteomes" id="UP000005876"/>
    </source>
</evidence>
<evidence type="ECO:0000256" key="6">
    <source>
        <dbReference type="ARBA" id="ARBA00022597"/>
    </source>
</evidence>
<dbReference type="SUPFAM" id="SSF55804">
    <property type="entry name" value="Phoshotransferase/anion transport protein"/>
    <property type="match status" value="1"/>
</dbReference>
<evidence type="ECO:0000256" key="8">
    <source>
        <dbReference type="ARBA" id="ARBA00022683"/>
    </source>
</evidence>
<dbReference type="InterPro" id="IPR003353">
    <property type="entry name" value="PTS_IIB_fruc"/>
</dbReference>
<reference key="2">
    <citation type="submission" date="2011-11" db="EMBL/GenBank/DDBJ databases">
        <authorList>
            <person name="Shin S.H."/>
            <person name="Kim S."/>
            <person name="Kim J.Y."/>
        </authorList>
    </citation>
    <scope>NUCLEOTIDE SEQUENCE</scope>
    <source>
        <strain>HPL-003</strain>
    </source>
</reference>
<evidence type="ECO:0000256" key="9">
    <source>
        <dbReference type="ARBA" id="ARBA00022692"/>
    </source>
</evidence>
<dbReference type="InterPro" id="IPR003352">
    <property type="entry name" value="PTS_EIIC"/>
</dbReference>
<keyword evidence="3" id="KW-0813">Transport</keyword>
<dbReference type="STRING" id="985665.HPL003_16545"/>
<dbReference type="PROSITE" id="PS00372">
    <property type="entry name" value="PTS_EIIA_TYPE_2_HIS"/>
    <property type="match status" value="1"/>
</dbReference>